<gene>
    <name evidence="2" type="ORF">Dsin_025289</name>
</gene>
<feature type="region of interest" description="Disordered" evidence="1">
    <location>
        <begin position="82"/>
        <end position="144"/>
    </location>
</feature>
<sequence length="169" mass="15926">MTKSDDDDRKREDYRKPDRCSNSPARTVAAMTMTTHTFSPSLSFRLTVGVLFGLRVVVDAACAGACFSYRVVEETFIMGPGGPGGGGGGPGGGGGGPGGGGGGWGGGPGGGGGWGGGPGGGPGGPGWGGPGWGPGAGGPWGGGGGGFFPGPGGFLGGCADGLCSMISSL</sequence>
<reference evidence="2" key="1">
    <citation type="journal article" date="2023" name="Plant J.">
        <title>Genome sequences and population genomics provide insights into the demographic history, inbreeding, and mutation load of two 'living fossil' tree species of Dipteronia.</title>
        <authorList>
            <person name="Feng Y."/>
            <person name="Comes H.P."/>
            <person name="Chen J."/>
            <person name="Zhu S."/>
            <person name="Lu R."/>
            <person name="Zhang X."/>
            <person name="Li P."/>
            <person name="Qiu J."/>
            <person name="Olsen K.M."/>
            <person name="Qiu Y."/>
        </authorList>
    </citation>
    <scope>NUCLEOTIDE SEQUENCE</scope>
    <source>
        <strain evidence="2">NBL</strain>
    </source>
</reference>
<keyword evidence="3" id="KW-1185">Reference proteome</keyword>
<feature type="region of interest" description="Disordered" evidence="1">
    <location>
        <begin position="1"/>
        <end position="23"/>
    </location>
</feature>
<dbReference type="AlphaFoldDB" id="A0AAD9ZWN6"/>
<evidence type="ECO:0000256" key="1">
    <source>
        <dbReference type="SAM" id="MobiDB-lite"/>
    </source>
</evidence>
<dbReference type="Proteomes" id="UP001281410">
    <property type="component" value="Unassembled WGS sequence"/>
</dbReference>
<name>A0AAD9ZWN6_9ROSI</name>
<organism evidence="2 3">
    <name type="scientific">Dipteronia sinensis</name>
    <dbReference type="NCBI Taxonomy" id="43782"/>
    <lineage>
        <taxon>Eukaryota</taxon>
        <taxon>Viridiplantae</taxon>
        <taxon>Streptophyta</taxon>
        <taxon>Embryophyta</taxon>
        <taxon>Tracheophyta</taxon>
        <taxon>Spermatophyta</taxon>
        <taxon>Magnoliopsida</taxon>
        <taxon>eudicotyledons</taxon>
        <taxon>Gunneridae</taxon>
        <taxon>Pentapetalae</taxon>
        <taxon>rosids</taxon>
        <taxon>malvids</taxon>
        <taxon>Sapindales</taxon>
        <taxon>Sapindaceae</taxon>
        <taxon>Hippocastanoideae</taxon>
        <taxon>Acereae</taxon>
        <taxon>Dipteronia</taxon>
    </lineage>
</organism>
<accession>A0AAD9ZWN6</accession>
<proteinExistence type="predicted"/>
<evidence type="ECO:0000313" key="3">
    <source>
        <dbReference type="Proteomes" id="UP001281410"/>
    </source>
</evidence>
<dbReference type="EMBL" id="JANJYJ010000008">
    <property type="protein sequence ID" value="KAK3193979.1"/>
    <property type="molecule type" value="Genomic_DNA"/>
</dbReference>
<feature type="compositionally biased region" description="Basic and acidic residues" evidence="1">
    <location>
        <begin position="1"/>
        <end position="19"/>
    </location>
</feature>
<protein>
    <submittedName>
        <fullName evidence="2">Uncharacterized protein</fullName>
    </submittedName>
</protein>
<evidence type="ECO:0000313" key="2">
    <source>
        <dbReference type="EMBL" id="KAK3193979.1"/>
    </source>
</evidence>
<comment type="caution">
    <text evidence="2">The sequence shown here is derived from an EMBL/GenBank/DDBJ whole genome shotgun (WGS) entry which is preliminary data.</text>
</comment>